<keyword evidence="14" id="KW-0239">DNA-directed DNA polymerase</keyword>
<dbReference type="GO" id="GO:0008270">
    <property type="term" value="F:zinc ion binding"/>
    <property type="evidence" value="ECO:0007669"/>
    <property type="project" value="UniProtKB-KW"/>
</dbReference>
<keyword evidence="10" id="KW-0067">ATP-binding</keyword>
<proteinExistence type="predicted"/>
<dbReference type="PROSITE" id="PS50994">
    <property type="entry name" value="INTEGRASE"/>
    <property type="match status" value="1"/>
</dbReference>
<keyword evidence="14" id="KW-0808">Transferase</keyword>
<evidence type="ECO:0000256" key="6">
    <source>
        <dbReference type="ARBA" id="ARBA00022741"/>
    </source>
</evidence>
<dbReference type="GO" id="GO:0003964">
    <property type="term" value="F:RNA-directed DNA polymerase activity"/>
    <property type="evidence" value="ECO:0007669"/>
    <property type="project" value="UniProtKB-KW"/>
</dbReference>
<dbReference type="Pfam" id="PF14223">
    <property type="entry name" value="Retrotran_gag_2"/>
    <property type="match status" value="2"/>
</dbReference>
<evidence type="ECO:0000313" key="23">
    <source>
        <dbReference type="Proteomes" id="UP000719412"/>
    </source>
</evidence>
<dbReference type="PROSITE" id="PS50158">
    <property type="entry name" value="ZF_CCHC"/>
    <property type="match status" value="1"/>
</dbReference>
<keyword evidence="3" id="KW-0645">Protease</keyword>
<evidence type="ECO:0000256" key="15">
    <source>
        <dbReference type="ARBA" id="ARBA00023113"/>
    </source>
</evidence>
<dbReference type="EMBL" id="JABDTM020028145">
    <property type="protein sequence ID" value="KAH0809437.1"/>
    <property type="molecule type" value="Genomic_DNA"/>
</dbReference>
<sequence>MENELIRIPKLKGIENWAVWKFQTRVILQSSDAWSIVDGSSAIPVQGQTIDETTFNRTLAAWKKNDSIAQRIIATTVEEKPLLHILNCKAAKDMWDKLIQMKSDDDIAIYVARLEDLAHRLEIMGEKIPDQMLITKLLMTLPPTYKYFISAWESTSSDQRTLANQISRLTAEESRMSTENPENVAFASTKVNWNKPVLKGTCNYCKKPGHWIRDCKKRKAANERKAAAHHDGRNEALIGEALSTVQDSEKSSEIWYLDSGATDHMSNQRRWFQNFKHYQEPKFVRIGNGKLIPAIGSGNIDILAYNGESWIPKFLSDVLYVPDLTYNLFSLGATLDKGIQYQSDDRTCRLFKGGNVVAVGERRNKLFEMKFRSRISNPESQANAAASVDSLQTWHNRLAHQHAGQVKKILRKSQTPFDDQDFLCKSCIFGKMHRLPFPKSISKSSRVGELIHMDLCGPLQEKSLGGARYFLLLKDDFSHWRTLYFIKQKSDTCKNLEDFIKKTEKHLPKGLKILRSDNGLEFINAEIRNITQRYGIIHQKTVSYTPEQNGAAERENRTIVELARTLLQDSGLPMNLWAEAVNFATYNLNWTGTSSQSNVFPSELWLNKKPDVKTFHFFGEKCYTHIPKEKRRKWDPKAEEGYFVGYDLDTKGYRVWFPCKNQVKTHRDIVFVNQKYQDHQRDNDKDVVEVIVNHPHQEPEHEEQEAPENQKLAESESEMSDEEEDESIHDSLPKTREESEQEQDPVQQDTYSLRDRSKIRNPERFANISILNAEPDSFEEATSSGNAEQWKQAMDEEIQSLKQNQTWTLVEPPKNQQVIDNRWVYKIKRNEDGSVQKYKARLVARGFRQVAGVDYNETFSPVTKFDSIRMILCVAASEKLILRQFDVKTAFLYGNIDEILYMQQPDGYQDGTKRVCKLNRSLYGLKQASRQSEIDKLLEELHQEFEITSNSVGTYLGLQIKRMDDGSIFLHQKVYAENVVQRFRMEHANSVKIPADQHHQMDPEMHTNGDKETDNKLYRQIIGSLMYLSLGTRPDITYAVNKASQFLENPRKIHWKAAKRIVKYLKGTINHGLYFPVKQEGHVYAFSDADYAGDVTSRKSTTGIVVKLGTAIIAWKSTRQKIVALSTTEAEYVAACQTVKELIWLKLLLSELAIFENFKATLHVDNESAIKLIKNPEFHQRSKHIDVRYHFIRDKYTMGEFNLVHVSSKQQ</sequence>
<feature type="compositionally biased region" description="Acidic residues" evidence="19">
    <location>
        <begin position="715"/>
        <end position="727"/>
    </location>
</feature>
<dbReference type="Gene3D" id="4.10.60.10">
    <property type="entry name" value="Zinc finger, CCHC-type"/>
    <property type="match status" value="1"/>
</dbReference>
<feature type="compositionally biased region" description="Basic and acidic residues" evidence="19">
    <location>
        <begin position="752"/>
        <end position="763"/>
    </location>
</feature>
<evidence type="ECO:0000259" key="20">
    <source>
        <dbReference type="PROSITE" id="PS50158"/>
    </source>
</evidence>
<dbReference type="GO" id="GO:0005524">
    <property type="term" value="F:ATP binding"/>
    <property type="evidence" value="ECO:0007669"/>
    <property type="project" value="UniProtKB-KW"/>
</dbReference>
<keyword evidence="5" id="KW-0479">Metal-binding</keyword>
<evidence type="ECO:0000256" key="18">
    <source>
        <dbReference type="PROSITE-ProRule" id="PRU00047"/>
    </source>
</evidence>
<keyword evidence="15" id="KW-0917">Virion maturation</keyword>
<dbReference type="InterPro" id="IPR036397">
    <property type="entry name" value="RNaseH_sf"/>
</dbReference>
<name>A0A8J6L7F7_TENMO</name>
<dbReference type="InterPro" id="IPR001878">
    <property type="entry name" value="Znf_CCHC"/>
</dbReference>
<evidence type="ECO:0000256" key="19">
    <source>
        <dbReference type="SAM" id="MobiDB-lite"/>
    </source>
</evidence>
<reference evidence="22" key="2">
    <citation type="submission" date="2021-08" db="EMBL/GenBank/DDBJ databases">
        <authorList>
            <person name="Eriksson T."/>
        </authorList>
    </citation>
    <scope>NUCLEOTIDE SEQUENCE</scope>
    <source>
        <strain evidence="22">Stoneville</strain>
        <tissue evidence="22">Whole head</tissue>
    </source>
</reference>
<dbReference type="InterPro" id="IPR001584">
    <property type="entry name" value="Integrase_cat-core"/>
</dbReference>
<dbReference type="Proteomes" id="UP000719412">
    <property type="component" value="Unassembled WGS sequence"/>
</dbReference>
<dbReference type="Pfam" id="PF00665">
    <property type="entry name" value="rve"/>
    <property type="match status" value="1"/>
</dbReference>
<keyword evidence="18" id="KW-0862">Zinc</keyword>
<keyword evidence="7" id="KW-0064">Aspartyl protease</keyword>
<evidence type="ECO:0000256" key="14">
    <source>
        <dbReference type="ARBA" id="ARBA00022932"/>
    </source>
</evidence>
<dbReference type="SUPFAM" id="SSF53098">
    <property type="entry name" value="Ribonuclease H-like"/>
    <property type="match status" value="1"/>
</dbReference>
<dbReference type="InterPro" id="IPR057670">
    <property type="entry name" value="SH3_retrovirus"/>
</dbReference>
<evidence type="ECO:0000256" key="13">
    <source>
        <dbReference type="ARBA" id="ARBA00022918"/>
    </source>
</evidence>
<evidence type="ECO:0000256" key="4">
    <source>
        <dbReference type="ARBA" id="ARBA00022722"/>
    </source>
</evidence>
<dbReference type="AlphaFoldDB" id="A0A8J6L7F7"/>
<evidence type="ECO:0000256" key="11">
    <source>
        <dbReference type="ARBA" id="ARBA00022842"/>
    </source>
</evidence>
<evidence type="ECO:0000256" key="8">
    <source>
        <dbReference type="ARBA" id="ARBA00022759"/>
    </source>
</evidence>
<keyword evidence="4" id="KW-0540">Nuclease</keyword>
<keyword evidence="2" id="KW-1188">Viral release from host cell</keyword>
<dbReference type="InterPro" id="IPR043502">
    <property type="entry name" value="DNA/RNA_pol_sf"/>
</dbReference>
<dbReference type="InterPro" id="IPR025724">
    <property type="entry name" value="GAG-pre-integrase_dom"/>
</dbReference>
<dbReference type="GO" id="GO:0004519">
    <property type="term" value="F:endonuclease activity"/>
    <property type="evidence" value="ECO:0007669"/>
    <property type="project" value="UniProtKB-KW"/>
</dbReference>
<dbReference type="GO" id="GO:0003887">
    <property type="term" value="F:DNA-directed DNA polymerase activity"/>
    <property type="evidence" value="ECO:0007669"/>
    <property type="project" value="UniProtKB-KW"/>
</dbReference>
<dbReference type="PANTHER" id="PTHR42648">
    <property type="entry name" value="TRANSPOSASE, PUTATIVE-RELATED"/>
    <property type="match status" value="1"/>
</dbReference>
<keyword evidence="23" id="KW-1185">Reference proteome</keyword>
<feature type="domain" description="Integrase catalytic" evidence="21">
    <location>
        <begin position="434"/>
        <end position="609"/>
    </location>
</feature>
<evidence type="ECO:0000256" key="10">
    <source>
        <dbReference type="ARBA" id="ARBA00022840"/>
    </source>
</evidence>
<gene>
    <name evidence="22" type="ORF">GEV33_013354</name>
</gene>
<dbReference type="GO" id="GO:0003676">
    <property type="term" value="F:nucleic acid binding"/>
    <property type="evidence" value="ECO:0007669"/>
    <property type="project" value="InterPro"/>
</dbReference>
<keyword evidence="13" id="KW-0695">RNA-directed DNA polymerase</keyword>
<keyword evidence="16" id="KW-0233">DNA recombination</keyword>
<dbReference type="PANTHER" id="PTHR42648:SF11">
    <property type="entry name" value="TRANSPOSON TY4-P GAG-POL POLYPROTEIN"/>
    <property type="match status" value="1"/>
</dbReference>
<comment type="function">
    <text evidence="1">The aspartyl protease (PR) mediates the proteolytic cleavages of the Gag and Gag-Pol polyproteins after assembly of the VLP.</text>
</comment>
<evidence type="ECO:0000256" key="3">
    <source>
        <dbReference type="ARBA" id="ARBA00022670"/>
    </source>
</evidence>
<evidence type="ECO:0000256" key="1">
    <source>
        <dbReference type="ARBA" id="ARBA00002180"/>
    </source>
</evidence>
<reference evidence="22" key="1">
    <citation type="journal article" date="2020" name="J Insects Food Feed">
        <title>The yellow mealworm (Tenebrio molitor) genome: a resource for the emerging insects as food and feed industry.</title>
        <authorList>
            <person name="Eriksson T."/>
            <person name="Andere A."/>
            <person name="Kelstrup H."/>
            <person name="Emery V."/>
            <person name="Picard C."/>
        </authorList>
    </citation>
    <scope>NUCLEOTIDE SEQUENCE</scope>
    <source>
        <strain evidence="22">Stoneville</strain>
        <tissue evidence="22">Whole head</tissue>
    </source>
</reference>
<dbReference type="Pfam" id="PF13976">
    <property type="entry name" value="gag_pre-integrs"/>
    <property type="match status" value="1"/>
</dbReference>
<dbReference type="GO" id="GO:0015074">
    <property type="term" value="P:DNA integration"/>
    <property type="evidence" value="ECO:0007669"/>
    <property type="project" value="UniProtKB-KW"/>
</dbReference>
<dbReference type="Gene3D" id="3.30.420.10">
    <property type="entry name" value="Ribonuclease H-like superfamily/Ribonuclease H"/>
    <property type="match status" value="1"/>
</dbReference>
<dbReference type="GO" id="GO:0004190">
    <property type="term" value="F:aspartic-type endopeptidase activity"/>
    <property type="evidence" value="ECO:0007669"/>
    <property type="project" value="UniProtKB-KW"/>
</dbReference>
<evidence type="ECO:0000256" key="5">
    <source>
        <dbReference type="ARBA" id="ARBA00022723"/>
    </source>
</evidence>
<dbReference type="InterPro" id="IPR036875">
    <property type="entry name" value="Znf_CCHC_sf"/>
</dbReference>
<evidence type="ECO:0000256" key="7">
    <source>
        <dbReference type="ARBA" id="ARBA00022750"/>
    </source>
</evidence>
<dbReference type="SMART" id="SM00343">
    <property type="entry name" value="ZnF_C2HC"/>
    <property type="match status" value="1"/>
</dbReference>
<keyword evidence="12" id="KW-0229">DNA integration</keyword>
<evidence type="ECO:0000256" key="12">
    <source>
        <dbReference type="ARBA" id="ARBA00022908"/>
    </source>
</evidence>
<dbReference type="Pfam" id="PF07727">
    <property type="entry name" value="RVT_2"/>
    <property type="match status" value="1"/>
</dbReference>
<dbReference type="Pfam" id="PF22936">
    <property type="entry name" value="Pol_BBD"/>
    <property type="match status" value="1"/>
</dbReference>
<keyword evidence="8" id="KW-0255">Endonuclease</keyword>
<evidence type="ECO:0000256" key="9">
    <source>
        <dbReference type="ARBA" id="ARBA00022801"/>
    </source>
</evidence>
<feature type="compositionally biased region" description="Polar residues" evidence="19">
    <location>
        <begin position="780"/>
        <end position="789"/>
    </location>
</feature>
<evidence type="ECO:0000256" key="2">
    <source>
        <dbReference type="ARBA" id="ARBA00022612"/>
    </source>
</evidence>
<evidence type="ECO:0000313" key="22">
    <source>
        <dbReference type="EMBL" id="KAH0809437.1"/>
    </source>
</evidence>
<dbReference type="GO" id="GO:0042575">
    <property type="term" value="C:DNA polymerase complex"/>
    <property type="evidence" value="ECO:0007669"/>
    <property type="project" value="UniProtKB-ARBA"/>
</dbReference>
<comment type="caution">
    <text evidence="22">The sequence shown here is derived from an EMBL/GenBank/DDBJ whole genome shotgun (WGS) entry which is preliminary data.</text>
</comment>
<keyword evidence="6" id="KW-0547">Nucleotide-binding</keyword>
<dbReference type="GO" id="GO:0006310">
    <property type="term" value="P:DNA recombination"/>
    <property type="evidence" value="ECO:0007669"/>
    <property type="project" value="UniProtKB-KW"/>
</dbReference>
<keyword evidence="14" id="KW-0548">Nucleotidyltransferase</keyword>
<feature type="domain" description="CCHC-type" evidence="20">
    <location>
        <begin position="202"/>
        <end position="217"/>
    </location>
</feature>
<accession>A0A8J6L7F7</accession>
<organism evidence="22 23">
    <name type="scientific">Tenebrio molitor</name>
    <name type="common">Yellow mealworm beetle</name>
    <dbReference type="NCBI Taxonomy" id="7067"/>
    <lineage>
        <taxon>Eukaryota</taxon>
        <taxon>Metazoa</taxon>
        <taxon>Ecdysozoa</taxon>
        <taxon>Arthropoda</taxon>
        <taxon>Hexapoda</taxon>
        <taxon>Insecta</taxon>
        <taxon>Pterygota</taxon>
        <taxon>Neoptera</taxon>
        <taxon>Endopterygota</taxon>
        <taxon>Coleoptera</taxon>
        <taxon>Polyphaga</taxon>
        <taxon>Cucujiformia</taxon>
        <taxon>Tenebrionidae</taxon>
        <taxon>Tenebrio</taxon>
    </lineage>
</organism>
<feature type="region of interest" description="Disordered" evidence="19">
    <location>
        <begin position="695"/>
        <end position="790"/>
    </location>
</feature>
<keyword evidence="9" id="KW-0378">Hydrolase</keyword>
<dbReference type="GO" id="GO:0006508">
    <property type="term" value="P:proteolysis"/>
    <property type="evidence" value="ECO:0007669"/>
    <property type="project" value="UniProtKB-KW"/>
</dbReference>
<feature type="compositionally biased region" description="Basic and acidic residues" evidence="19">
    <location>
        <begin position="728"/>
        <end position="738"/>
    </location>
</feature>
<dbReference type="CDD" id="cd09272">
    <property type="entry name" value="RNase_HI_RT_Ty1"/>
    <property type="match status" value="1"/>
</dbReference>
<dbReference type="InterPro" id="IPR039537">
    <property type="entry name" value="Retrotran_Ty1/copia-like"/>
</dbReference>
<dbReference type="SUPFAM" id="SSF57756">
    <property type="entry name" value="Retrovirus zinc finger-like domains"/>
    <property type="match status" value="1"/>
</dbReference>
<dbReference type="Pfam" id="PF25597">
    <property type="entry name" value="SH3_retrovirus"/>
    <property type="match status" value="1"/>
</dbReference>
<evidence type="ECO:0000256" key="16">
    <source>
        <dbReference type="ARBA" id="ARBA00023172"/>
    </source>
</evidence>
<keyword evidence="11" id="KW-0460">Magnesium</keyword>
<dbReference type="InterPro" id="IPR013103">
    <property type="entry name" value="RVT_2"/>
</dbReference>
<protein>
    <submittedName>
        <fullName evidence="22">Uncharacterized protein</fullName>
    </submittedName>
</protein>
<evidence type="ECO:0000256" key="17">
    <source>
        <dbReference type="ARBA" id="ARBA00023268"/>
    </source>
</evidence>
<keyword evidence="18" id="KW-0863">Zinc-finger</keyword>
<dbReference type="InterPro" id="IPR054722">
    <property type="entry name" value="PolX-like_BBD"/>
</dbReference>
<keyword evidence="17" id="KW-0511">Multifunctional enzyme</keyword>
<dbReference type="SUPFAM" id="SSF56672">
    <property type="entry name" value="DNA/RNA polymerases"/>
    <property type="match status" value="1"/>
</dbReference>
<evidence type="ECO:0000259" key="21">
    <source>
        <dbReference type="PROSITE" id="PS50994"/>
    </source>
</evidence>
<dbReference type="InterPro" id="IPR012337">
    <property type="entry name" value="RNaseH-like_sf"/>
</dbReference>
<dbReference type="Pfam" id="PF00098">
    <property type="entry name" value="zf-CCHC"/>
    <property type="match status" value="1"/>
</dbReference>